<organism evidence="4 5">
    <name type="scientific">Arcticibacter pallidicorallinus</name>
    <dbReference type="NCBI Taxonomy" id="1259464"/>
    <lineage>
        <taxon>Bacteria</taxon>
        <taxon>Pseudomonadati</taxon>
        <taxon>Bacteroidota</taxon>
        <taxon>Sphingobacteriia</taxon>
        <taxon>Sphingobacteriales</taxon>
        <taxon>Sphingobacteriaceae</taxon>
        <taxon>Arcticibacter</taxon>
    </lineage>
</organism>
<evidence type="ECO:0000256" key="1">
    <source>
        <dbReference type="ARBA" id="ARBA00008918"/>
    </source>
</evidence>
<comment type="caution">
    <text evidence="4">The sequence shown here is derived from an EMBL/GenBank/DDBJ whole genome shotgun (WGS) entry which is preliminary data.</text>
</comment>
<comment type="similarity">
    <text evidence="1">Belongs to the ribosome association toxin RatA family.</text>
</comment>
<evidence type="ECO:0000259" key="2">
    <source>
        <dbReference type="Pfam" id="PF03364"/>
    </source>
</evidence>
<dbReference type="PANTHER" id="PTHR33824:SF7">
    <property type="entry name" value="POLYKETIDE CYCLASE_DEHYDRASE AND LIPID TRANSPORT SUPERFAMILY PROTEIN"/>
    <property type="match status" value="1"/>
</dbReference>
<protein>
    <submittedName>
        <fullName evidence="4">Putative membrane protein</fullName>
    </submittedName>
</protein>
<dbReference type="AlphaFoldDB" id="A0A2T0TXB0"/>
<dbReference type="EMBL" id="PVTH01000009">
    <property type="protein sequence ID" value="PRY50334.1"/>
    <property type="molecule type" value="Genomic_DNA"/>
</dbReference>
<feature type="domain" description="Inner membrane protein YgaP-like transmembrane" evidence="3">
    <location>
        <begin position="32"/>
        <end position="95"/>
    </location>
</feature>
<dbReference type="InterPro" id="IPR005031">
    <property type="entry name" value="COQ10_START"/>
</dbReference>
<dbReference type="InterPro" id="IPR047137">
    <property type="entry name" value="ORF3"/>
</dbReference>
<proteinExistence type="inferred from homology"/>
<dbReference type="InterPro" id="IPR021309">
    <property type="entry name" value="YgaP-like_TM"/>
</dbReference>
<evidence type="ECO:0000313" key="4">
    <source>
        <dbReference type="EMBL" id="PRY50334.1"/>
    </source>
</evidence>
<dbReference type="Pfam" id="PF03364">
    <property type="entry name" value="Polyketide_cyc"/>
    <property type="match status" value="1"/>
</dbReference>
<keyword evidence="5" id="KW-1185">Reference proteome</keyword>
<gene>
    <name evidence="4" type="ORF">B0I27_10955</name>
</gene>
<evidence type="ECO:0000313" key="5">
    <source>
        <dbReference type="Proteomes" id="UP000238034"/>
    </source>
</evidence>
<dbReference type="Proteomes" id="UP000238034">
    <property type="component" value="Unassembled WGS sequence"/>
</dbReference>
<dbReference type="Gene3D" id="6.10.140.1340">
    <property type="match status" value="1"/>
</dbReference>
<dbReference type="Gene3D" id="3.30.530.20">
    <property type="match status" value="1"/>
</dbReference>
<dbReference type="SUPFAM" id="SSF55961">
    <property type="entry name" value="Bet v1-like"/>
    <property type="match status" value="1"/>
</dbReference>
<evidence type="ECO:0000259" key="3">
    <source>
        <dbReference type="Pfam" id="PF11127"/>
    </source>
</evidence>
<dbReference type="Pfam" id="PF11127">
    <property type="entry name" value="YgaP-like_TM"/>
    <property type="match status" value="1"/>
</dbReference>
<dbReference type="PANTHER" id="PTHR33824">
    <property type="entry name" value="POLYKETIDE CYCLASE/DEHYDRASE AND LIPID TRANSPORT SUPERFAMILY PROTEIN"/>
    <property type="match status" value="1"/>
</dbReference>
<reference evidence="4 5" key="1">
    <citation type="submission" date="2018-03" db="EMBL/GenBank/DDBJ databases">
        <title>Genomic Encyclopedia of Type Strains, Phase III (KMG-III): the genomes of soil and plant-associated and newly described type strains.</title>
        <authorList>
            <person name="Whitman W."/>
        </authorList>
    </citation>
    <scope>NUCLEOTIDE SEQUENCE [LARGE SCALE GENOMIC DNA]</scope>
    <source>
        <strain evidence="4 5">CGMCC 1.9313</strain>
    </source>
</reference>
<feature type="domain" description="Coenzyme Q-binding protein COQ10 START" evidence="2">
    <location>
        <begin position="107"/>
        <end position="226"/>
    </location>
</feature>
<sequence>MFKYENRYIMENITDKITDTLNNSFLKSSGTPNVDTTERVISIAAGAFIFYKGLKNIWHHPIIALQEAAVGGVLLYRGATGVCPVYTRLGKDTSDPEAINITERFIVNAPRETLYRFWSDVSNLPKFMKHLKSVEQTGDNVSHWVANTPGNIVSLSWNAEVTRQEENAYIGWRSIEGSMIDNAGKVEFSDALNGLGTELLVEISYFPPAGSVGRGITSLFNGVFEDMIKEDINNFKRYVEAEEFKTFAGLQK</sequence>
<dbReference type="InterPro" id="IPR023393">
    <property type="entry name" value="START-like_dom_sf"/>
</dbReference>
<accession>A0A2T0TXB0</accession>
<name>A0A2T0TXB0_9SPHI</name>
<dbReference type="CDD" id="cd07817">
    <property type="entry name" value="SRPBCC_8"/>
    <property type="match status" value="1"/>
</dbReference>